<dbReference type="GO" id="GO:0003676">
    <property type="term" value="F:nucleic acid binding"/>
    <property type="evidence" value="ECO:0007669"/>
    <property type="project" value="InterPro"/>
</dbReference>
<dbReference type="GO" id="GO:0032259">
    <property type="term" value="P:methylation"/>
    <property type="evidence" value="ECO:0007669"/>
    <property type="project" value="InterPro"/>
</dbReference>
<dbReference type="EMBL" id="MGBR01000001">
    <property type="protein sequence ID" value="OGK73630.1"/>
    <property type="molecule type" value="Genomic_DNA"/>
</dbReference>
<dbReference type="Pfam" id="PF01170">
    <property type="entry name" value="UPF0020"/>
    <property type="match status" value="1"/>
</dbReference>
<dbReference type="GO" id="GO:0008168">
    <property type="term" value="F:methyltransferase activity"/>
    <property type="evidence" value="ECO:0007669"/>
    <property type="project" value="InterPro"/>
</dbReference>
<sequence>MGVPGGYILFSNFMTLHLGEGIPLPLNAHKAYFPKRLREFCLGTQKLELIFNEMTRFNDINKGDTILIPFGGPGSMTNFFDYKGISTITGDIKYHHEYKNPYKGLKRFRRKYKYNGQPQHFIEWDAKRLPLKDASQKIAIVNPPYGRKCPTGEYPIDLSLQALAELDRVLIGGGVAYFIIPRAWQREFWPRAIEKAKSMKPQGLYINISNNPFTEQPLSLIRFQKI</sequence>
<dbReference type="InterPro" id="IPR029063">
    <property type="entry name" value="SAM-dependent_MTases_sf"/>
</dbReference>
<accession>A0A1F7L0H5</accession>
<proteinExistence type="predicted"/>
<organism evidence="2 3">
    <name type="scientific">Candidatus Roizmanbacteria bacterium RIFOXYD1_FULL_38_12</name>
    <dbReference type="NCBI Taxonomy" id="1802093"/>
    <lineage>
        <taxon>Bacteria</taxon>
        <taxon>Candidatus Roizmaniibacteriota</taxon>
    </lineage>
</organism>
<dbReference type="SUPFAM" id="SSF53335">
    <property type="entry name" value="S-adenosyl-L-methionine-dependent methyltransferases"/>
    <property type="match status" value="1"/>
</dbReference>
<evidence type="ECO:0000313" key="3">
    <source>
        <dbReference type="Proteomes" id="UP000177050"/>
    </source>
</evidence>
<dbReference type="InterPro" id="IPR000241">
    <property type="entry name" value="RlmKL-like_Mtase"/>
</dbReference>
<dbReference type="Gene3D" id="3.40.50.150">
    <property type="entry name" value="Vaccinia Virus protein VP39"/>
    <property type="match status" value="1"/>
</dbReference>
<evidence type="ECO:0000313" key="2">
    <source>
        <dbReference type="EMBL" id="OGK73630.1"/>
    </source>
</evidence>
<comment type="caution">
    <text evidence="2">The sequence shown here is derived from an EMBL/GenBank/DDBJ whole genome shotgun (WGS) entry which is preliminary data.</text>
</comment>
<dbReference type="AlphaFoldDB" id="A0A1F7L0H5"/>
<dbReference type="InterPro" id="IPR002052">
    <property type="entry name" value="DNA_methylase_N6_adenine_CS"/>
</dbReference>
<name>A0A1F7L0H5_9BACT</name>
<dbReference type="Proteomes" id="UP000177050">
    <property type="component" value="Unassembled WGS sequence"/>
</dbReference>
<protein>
    <recommendedName>
        <fullName evidence="1">Ribosomal RNA large subunit methyltransferase K/L-like methyltransferase domain-containing protein</fullName>
    </recommendedName>
</protein>
<gene>
    <name evidence="2" type="ORF">A3K52_02475</name>
</gene>
<reference evidence="2 3" key="1">
    <citation type="journal article" date="2016" name="Nat. Commun.">
        <title>Thousands of microbial genomes shed light on interconnected biogeochemical processes in an aquifer system.</title>
        <authorList>
            <person name="Anantharaman K."/>
            <person name="Brown C.T."/>
            <person name="Hug L.A."/>
            <person name="Sharon I."/>
            <person name="Castelle C.J."/>
            <person name="Probst A.J."/>
            <person name="Thomas B.C."/>
            <person name="Singh A."/>
            <person name="Wilkins M.J."/>
            <person name="Karaoz U."/>
            <person name="Brodie E.L."/>
            <person name="Williams K.H."/>
            <person name="Hubbard S.S."/>
            <person name="Banfield J.F."/>
        </authorList>
    </citation>
    <scope>NUCLEOTIDE SEQUENCE [LARGE SCALE GENOMIC DNA]</scope>
</reference>
<feature type="domain" description="Ribosomal RNA large subunit methyltransferase K/L-like methyltransferase" evidence="1">
    <location>
        <begin position="117"/>
        <end position="182"/>
    </location>
</feature>
<dbReference type="PROSITE" id="PS00092">
    <property type="entry name" value="N6_MTASE"/>
    <property type="match status" value="1"/>
</dbReference>
<evidence type="ECO:0000259" key="1">
    <source>
        <dbReference type="Pfam" id="PF01170"/>
    </source>
</evidence>